<accession>A0A7Y7IFP9</accession>
<name>A0A7Y7IFP9_9MICC</name>
<sequence>MNVTVRPATPLDYDAVARITADAYLGAGYFESAEYPYMQKILSVAERAAVAPVIVAERDGVVVGSATLAVFGDEWADIALPDELEFRLLVVDPKVQRSGAGAAMVRYILDRARGTDGIRAVSLTTGDDWHGAHALYRKLGFSRAPERDWPIPENGKMLRVYRQELRTKDLSPAAGD</sequence>
<dbReference type="InterPro" id="IPR016181">
    <property type="entry name" value="Acyl_CoA_acyltransferase"/>
</dbReference>
<keyword evidence="2" id="KW-0012">Acyltransferase</keyword>
<dbReference type="Gene3D" id="3.40.630.30">
    <property type="match status" value="1"/>
</dbReference>
<keyword evidence="1 4" id="KW-0808">Transferase</keyword>
<protein>
    <submittedName>
        <fullName evidence="4">GNAT family N-acetyltransferase</fullName>
    </submittedName>
</protein>
<keyword evidence="5" id="KW-1185">Reference proteome</keyword>
<dbReference type="InterPro" id="IPR000182">
    <property type="entry name" value="GNAT_dom"/>
</dbReference>
<feature type="domain" description="N-acetyltransferase" evidence="3">
    <location>
        <begin position="3"/>
        <end position="159"/>
    </location>
</feature>
<dbReference type="GO" id="GO:0016747">
    <property type="term" value="F:acyltransferase activity, transferring groups other than amino-acyl groups"/>
    <property type="evidence" value="ECO:0007669"/>
    <property type="project" value="InterPro"/>
</dbReference>
<evidence type="ECO:0000256" key="2">
    <source>
        <dbReference type="ARBA" id="ARBA00023315"/>
    </source>
</evidence>
<reference evidence="4 5" key="1">
    <citation type="submission" date="2020-02" db="EMBL/GenBank/DDBJ databases">
        <title>Genome sequence of strain AETb3-4.</title>
        <authorList>
            <person name="Gao J."/>
            <person name="Zhang X."/>
        </authorList>
    </citation>
    <scope>NUCLEOTIDE SEQUENCE [LARGE SCALE GENOMIC DNA]</scope>
    <source>
        <strain evidence="4 5">AETb3-4</strain>
    </source>
</reference>
<evidence type="ECO:0000313" key="4">
    <source>
        <dbReference type="EMBL" id="NVM94640.1"/>
    </source>
</evidence>
<dbReference type="CDD" id="cd04301">
    <property type="entry name" value="NAT_SF"/>
    <property type="match status" value="1"/>
</dbReference>
<dbReference type="AlphaFoldDB" id="A0A7Y7IFP9"/>
<evidence type="ECO:0000256" key="1">
    <source>
        <dbReference type="ARBA" id="ARBA00022679"/>
    </source>
</evidence>
<dbReference type="InterPro" id="IPR050832">
    <property type="entry name" value="Bact_Acetyltransf"/>
</dbReference>
<organism evidence="4 5">
    <name type="scientific">Arthrobacter wenxiniae</name>
    <dbReference type="NCBI Taxonomy" id="2713570"/>
    <lineage>
        <taxon>Bacteria</taxon>
        <taxon>Bacillati</taxon>
        <taxon>Actinomycetota</taxon>
        <taxon>Actinomycetes</taxon>
        <taxon>Micrococcales</taxon>
        <taxon>Micrococcaceae</taxon>
        <taxon>Arthrobacter</taxon>
    </lineage>
</organism>
<comment type="caution">
    <text evidence="4">The sequence shown here is derived from an EMBL/GenBank/DDBJ whole genome shotgun (WGS) entry which is preliminary data.</text>
</comment>
<evidence type="ECO:0000313" key="5">
    <source>
        <dbReference type="Proteomes" id="UP000543556"/>
    </source>
</evidence>
<dbReference type="Pfam" id="PF00583">
    <property type="entry name" value="Acetyltransf_1"/>
    <property type="match status" value="1"/>
</dbReference>
<dbReference type="RefSeq" id="WP_176634376.1">
    <property type="nucleotide sequence ID" value="NZ_JAAMFM010000007.1"/>
</dbReference>
<gene>
    <name evidence="4" type="ORF">G6034_06900</name>
</gene>
<dbReference type="EMBL" id="JAAMFM010000007">
    <property type="protein sequence ID" value="NVM94640.1"/>
    <property type="molecule type" value="Genomic_DNA"/>
</dbReference>
<dbReference type="SUPFAM" id="SSF55729">
    <property type="entry name" value="Acyl-CoA N-acyltransferases (Nat)"/>
    <property type="match status" value="1"/>
</dbReference>
<evidence type="ECO:0000259" key="3">
    <source>
        <dbReference type="PROSITE" id="PS51186"/>
    </source>
</evidence>
<proteinExistence type="predicted"/>
<dbReference type="Proteomes" id="UP000543556">
    <property type="component" value="Unassembled WGS sequence"/>
</dbReference>
<dbReference type="PROSITE" id="PS51186">
    <property type="entry name" value="GNAT"/>
    <property type="match status" value="1"/>
</dbReference>
<dbReference type="PANTHER" id="PTHR43877">
    <property type="entry name" value="AMINOALKYLPHOSPHONATE N-ACETYLTRANSFERASE-RELATED-RELATED"/>
    <property type="match status" value="1"/>
</dbReference>